<evidence type="ECO:0000313" key="5">
    <source>
        <dbReference type="Proteomes" id="UP001302812"/>
    </source>
</evidence>
<dbReference type="CDD" id="cd13969">
    <property type="entry name" value="ADCK1-like"/>
    <property type="match status" value="1"/>
</dbReference>
<evidence type="ECO:0000259" key="3">
    <source>
        <dbReference type="Pfam" id="PF03109"/>
    </source>
</evidence>
<dbReference type="Pfam" id="PF03109">
    <property type="entry name" value="ABC1"/>
    <property type="match status" value="1"/>
</dbReference>
<evidence type="ECO:0000256" key="2">
    <source>
        <dbReference type="SAM" id="MobiDB-lite"/>
    </source>
</evidence>
<dbReference type="GeneID" id="89942581"/>
<dbReference type="InterPro" id="IPR051130">
    <property type="entry name" value="Mito_struct-func_regulator"/>
</dbReference>
<accession>A0AAN6TN57</accession>
<reference evidence="4" key="2">
    <citation type="submission" date="2023-05" db="EMBL/GenBank/DDBJ databases">
        <authorList>
            <consortium name="Lawrence Berkeley National Laboratory"/>
            <person name="Steindorff A."/>
            <person name="Hensen N."/>
            <person name="Bonometti L."/>
            <person name="Westerberg I."/>
            <person name="Brannstrom I.O."/>
            <person name="Guillou S."/>
            <person name="Cros-Aarteil S."/>
            <person name="Calhoun S."/>
            <person name="Haridas S."/>
            <person name="Kuo A."/>
            <person name="Mondo S."/>
            <person name="Pangilinan J."/>
            <person name="Riley R."/>
            <person name="Labutti K."/>
            <person name="Andreopoulos B."/>
            <person name="Lipzen A."/>
            <person name="Chen C."/>
            <person name="Yanf M."/>
            <person name="Daum C."/>
            <person name="Ng V."/>
            <person name="Clum A."/>
            <person name="Ohm R."/>
            <person name="Martin F."/>
            <person name="Silar P."/>
            <person name="Natvig D."/>
            <person name="Lalanne C."/>
            <person name="Gautier V."/>
            <person name="Ament-Velasquez S.L."/>
            <person name="Kruys A."/>
            <person name="Hutchinson M.I."/>
            <person name="Powell A.J."/>
            <person name="Barry K."/>
            <person name="Miller A.N."/>
            <person name="Grigoriev I.V."/>
            <person name="Debuchy R."/>
            <person name="Gladieux P."/>
            <person name="Thoren M.H."/>
            <person name="Johannesson H."/>
        </authorList>
    </citation>
    <scope>NUCLEOTIDE SEQUENCE</scope>
    <source>
        <strain evidence="4">CBS 508.74</strain>
    </source>
</reference>
<dbReference type="AlphaFoldDB" id="A0AAN6TN57"/>
<protein>
    <submittedName>
        <fullName evidence="4">ABC1-domain-containing protein</fullName>
    </submittedName>
</protein>
<comment type="similarity">
    <text evidence="1">Belongs to the protein kinase superfamily. ADCK protein kinase family.</text>
</comment>
<evidence type="ECO:0000256" key="1">
    <source>
        <dbReference type="ARBA" id="ARBA00009670"/>
    </source>
</evidence>
<dbReference type="Proteomes" id="UP001302812">
    <property type="component" value="Unassembled WGS sequence"/>
</dbReference>
<evidence type="ECO:0000313" key="4">
    <source>
        <dbReference type="EMBL" id="KAK4117558.1"/>
    </source>
</evidence>
<name>A0AAN6TN57_9PEZI</name>
<gene>
    <name evidence="4" type="ORF">N656DRAFT_825663</name>
</gene>
<feature type="domain" description="ABC1 atypical kinase-like" evidence="3">
    <location>
        <begin position="210"/>
        <end position="522"/>
    </location>
</feature>
<dbReference type="PANTHER" id="PTHR43173">
    <property type="entry name" value="ABC1 FAMILY PROTEIN"/>
    <property type="match status" value="1"/>
</dbReference>
<reference evidence="4" key="1">
    <citation type="journal article" date="2023" name="Mol. Phylogenet. Evol.">
        <title>Genome-scale phylogeny and comparative genomics of the fungal order Sordariales.</title>
        <authorList>
            <person name="Hensen N."/>
            <person name="Bonometti L."/>
            <person name="Westerberg I."/>
            <person name="Brannstrom I.O."/>
            <person name="Guillou S."/>
            <person name="Cros-Aarteil S."/>
            <person name="Calhoun S."/>
            <person name="Haridas S."/>
            <person name="Kuo A."/>
            <person name="Mondo S."/>
            <person name="Pangilinan J."/>
            <person name="Riley R."/>
            <person name="LaButti K."/>
            <person name="Andreopoulos B."/>
            <person name="Lipzen A."/>
            <person name="Chen C."/>
            <person name="Yan M."/>
            <person name="Daum C."/>
            <person name="Ng V."/>
            <person name="Clum A."/>
            <person name="Steindorff A."/>
            <person name="Ohm R.A."/>
            <person name="Martin F."/>
            <person name="Silar P."/>
            <person name="Natvig D.O."/>
            <person name="Lalanne C."/>
            <person name="Gautier V."/>
            <person name="Ament-Velasquez S.L."/>
            <person name="Kruys A."/>
            <person name="Hutchinson M.I."/>
            <person name="Powell A.J."/>
            <person name="Barry K."/>
            <person name="Miller A.N."/>
            <person name="Grigoriev I.V."/>
            <person name="Debuchy R."/>
            <person name="Gladieux P."/>
            <person name="Hiltunen Thoren M."/>
            <person name="Johannesson H."/>
        </authorList>
    </citation>
    <scope>NUCLEOTIDE SEQUENCE</scope>
    <source>
        <strain evidence="4">CBS 508.74</strain>
    </source>
</reference>
<proteinExistence type="inferred from homology"/>
<dbReference type="InterPro" id="IPR045307">
    <property type="entry name" value="ADCK1_dom"/>
</dbReference>
<dbReference type="InterPro" id="IPR011009">
    <property type="entry name" value="Kinase-like_dom_sf"/>
</dbReference>
<dbReference type="EMBL" id="MU853332">
    <property type="protein sequence ID" value="KAK4117558.1"/>
    <property type="molecule type" value="Genomic_DNA"/>
</dbReference>
<dbReference type="RefSeq" id="XP_064675128.1">
    <property type="nucleotide sequence ID" value="XM_064818454.1"/>
</dbReference>
<keyword evidence="5" id="KW-1185">Reference proteome</keyword>
<feature type="compositionally biased region" description="Low complexity" evidence="2">
    <location>
        <begin position="11"/>
        <end position="32"/>
    </location>
</feature>
<feature type="region of interest" description="Disordered" evidence="2">
    <location>
        <begin position="1"/>
        <end position="91"/>
    </location>
</feature>
<dbReference type="InterPro" id="IPR004147">
    <property type="entry name" value="ABC1_dom"/>
</dbReference>
<dbReference type="SUPFAM" id="SSF56112">
    <property type="entry name" value="Protein kinase-like (PK-like)"/>
    <property type="match status" value="1"/>
</dbReference>
<sequence length="701" mass="80199">MWRRDMAGAFRRPASSSSIWSSSPCSSRSIPSLHLRRCTSQTPTRPPTIAASRPPCSRLFSSTRPRRIVTHSAGPFEPLRPPAPSTLGAPRPARSYPRIRRWWRRLLIFSTVLAAGYLVDRQVYAAGIARSLRTFGTGLLVAADYKINFRPQPLPLIGSEGGIPELHRRSAERLFELLRSNGGLYLKIGQAIAMQSAVLPPEFQRMFARMFDDAPQDEWQAVEKVIRDDFGGRSVEEVFGVSFAGEEGKGVMERTARASASVAQVHWARLPDGREVAVKIQKPEIAKQIGWDLWAFKVVTKVYTWWFDLPLYVLVPFITERLMLETDFENEAKNSEIMRQLVSEEPSLRGRVYIPRVYPEFSSRRVLTTEWIEGVRLWDKEALTRPWLGGFANGSAGVHGAQLEPPDMDAIRRELRENPNCQKLKPERTEWRGRRGKGGLGVSTKDVMTTMVDLFSAQIFKWGVVHCDPHPGNIFIRRLPNGKPELVLIDHGLYVFMSDKFRHEYGVFWKALMTFDNKTIADITEKWGIKAPDLFASATLMRPYEGGEQQFQKEMLGAMDQKTASQRHYEMQQRMKQGIRDVLADEDKWPKELIFIGRNMRIVQGNNAFMGSPVNRVKMMGEWASRSLFQDPNLPLRQRAVNMWQHLLFKAVLVISDIAFYYFRLKQLFGYGKGMEDEVEERLKSVAKEFGVELQHDVFEG</sequence>
<comment type="caution">
    <text evidence="4">The sequence shown here is derived from an EMBL/GenBank/DDBJ whole genome shotgun (WGS) entry which is preliminary data.</text>
</comment>
<organism evidence="4 5">
    <name type="scientific">Canariomyces notabilis</name>
    <dbReference type="NCBI Taxonomy" id="2074819"/>
    <lineage>
        <taxon>Eukaryota</taxon>
        <taxon>Fungi</taxon>
        <taxon>Dikarya</taxon>
        <taxon>Ascomycota</taxon>
        <taxon>Pezizomycotina</taxon>
        <taxon>Sordariomycetes</taxon>
        <taxon>Sordariomycetidae</taxon>
        <taxon>Sordariales</taxon>
        <taxon>Chaetomiaceae</taxon>
        <taxon>Canariomyces</taxon>
    </lineage>
</organism>
<dbReference type="PANTHER" id="PTHR43173:SF37">
    <property type="entry name" value="ABC1 FAMILY PROTEIN C10F6.14C"/>
    <property type="match status" value="1"/>
</dbReference>